<dbReference type="EMBL" id="JBHRVA010000002">
    <property type="protein sequence ID" value="MFC3302703.1"/>
    <property type="molecule type" value="Genomic_DNA"/>
</dbReference>
<sequence length="471" mass="49776">MVTRLLLFVVLLCGLAGCGGEPEAGEGRSEAVLADYAGDWEGELRLMGQRLPLVLHIEPGTDDAVTLDSPAQSAFGIAASDYGVEEGVLDLRWDALGARYVGRLSEDGEQISGQFSQNGPYFELNFIRAGTAPATEGSPRAEAAMPNRPQEPQPPFPYQVVEVILPEEAGAPRLGGTLTMPDGEGPFPGVVLLTGSGPQDRDETILGHKPFKLIADRLSRNGVAVLRLDDRGVGESGGDFAATTMDDKAADARRAMRRLADEEHVGAVGLLGHSEGGMTALLAAEGAEVDFIVTLAGPFVKPDVLIVEQLRLALERSGVPAATVEQQTALQRRLLDAALDADTPGKACASVAAVAEEFGEAIKAQAGQLCTPSFFSFLRTDPAALAAGYDGPLLALFGEKDFQVPPQMNADALRAIAGDRDNVEIVVVPDANHLFQTAGTGLIEEYGEIEETMREDALEQIASFVSGQTER</sequence>
<keyword evidence="4" id="KW-1185">Reference proteome</keyword>
<dbReference type="Gene3D" id="3.40.50.1820">
    <property type="entry name" value="alpha/beta hydrolase"/>
    <property type="match status" value="1"/>
</dbReference>
<name>A0ABV7MBH0_9PROT</name>
<dbReference type="InterPro" id="IPR029058">
    <property type="entry name" value="AB_hydrolase_fold"/>
</dbReference>
<gene>
    <name evidence="3" type="ORF">ACFONP_08155</name>
</gene>
<reference evidence="4" key="1">
    <citation type="journal article" date="2019" name="Int. J. Syst. Evol. Microbiol.">
        <title>The Global Catalogue of Microorganisms (GCM) 10K type strain sequencing project: providing services to taxonomists for standard genome sequencing and annotation.</title>
        <authorList>
            <consortium name="The Broad Institute Genomics Platform"/>
            <consortium name="The Broad Institute Genome Sequencing Center for Infectious Disease"/>
            <person name="Wu L."/>
            <person name="Ma J."/>
        </authorList>
    </citation>
    <scope>NUCLEOTIDE SEQUENCE [LARGE SCALE GENOMIC DNA]</scope>
    <source>
        <strain evidence="4">KCTC 22245</strain>
    </source>
</reference>
<dbReference type="PANTHER" id="PTHR43265">
    <property type="entry name" value="ESTERASE ESTD"/>
    <property type="match status" value="1"/>
</dbReference>
<organism evidence="3 4">
    <name type="scientific">Parvularcula lutaonensis</name>
    <dbReference type="NCBI Taxonomy" id="491923"/>
    <lineage>
        <taxon>Bacteria</taxon>
        <taxon>Pseudomonadati</taxon>
        <taxon>Pseudomonadota</taxon>
        <taxon>Alphaproteobacteria</taxon>
        <taxon>Parvularculales</taxon>
        <taxon>Parvularculaceae</taxon>
        <taxon>Parvularcula</taxon>
    </lineage>
</organism>
<evidence type="ECO:0000313" key="4">
    <source>
        <dbReference type="Proteomes" id="UP001595607"/>
    </source>
</evidence>
<dbReference type="GO" id="GO:0016787">
    <property type="term" value="F:hydrolase activity"/>
    <property type="evidence" value="ECO:0007669"/>
    <property type="project" value="UniProtKB-KW"/>
</dbReference>
<dbReference type="Proteomes" id="UP001595607">
    <property type="component" value="Unassembled WGS sequence"/>
</dbReference>
<proteinExistence type="predicted"/>
<dbReference type="PROSITE" id="PS51257">
    <property type="entry name" value="PROKAR_LIPOPROTEIN"/>
    <property type="match status" value="1"/>
</dbReference>
<protein>
    <submittedName>
        <fullName evidence="3">Alpha/beta fold hydrolase</fullName>
    </submittedName>
</protein>
<dbReference type="RefSeq" id="WP_189571307.1">
    <property type="nucleotide sequence ID" value="NZ_BMXU01000001.1"/>
</dbReference>
<keyword evidence="3" id="KW-0378">Hydrolase</keyword>
<feature type="region of interest" description="Disordered" evidence="1">
    <location>
        <begin position="133"/>
        <end position="152"/>
    </location>
</feature>
<feature type="domain" description="Serine aminopeptidase S33" evidence="2">
    <location>
        <begin position="213"/>
        <end position="433"/>
    </location>
</feature>
<evidence type="ECO:0000313" key="3">
    <source>
        <dbReference type="EMBL" id="MFC3302703.1"/>
    </source>
</evidence>
<dbReference type="PANTHER" id="PTHR43265:SF1">
    <property type="entry name" value="ESTERASE ESTD"/>
    <property type="match status" value="1"/>
</dbReference>
<accession>A0ABV7MBH0</accession>
<dbReference type="Pfam" id="PF12146">
    <property type="entry name" value="Hydrolase_4"/>
    <property type="match status" value="1"/>
</dbReference>
<comment type="caution">
    <text evidence="3">The sequence shown here is derived from an EMBL/GenBank/DDBJ whole genome shotgun (WGS) entry which is preliminary data.</text>
</comment>
<evidence type="ECO:0000256" key="1">
    <source>
        <dbReference type="SAM" id="MobiDB-lite"/>
    </source>
</evidence>
<evidence type="ECO:0000259" key="2">
    <source>
        <dbReference type="Pfam" id="PF12146"/>
    </source>
</evidence>
<dbReference type="InterPro" id="IPR022742">
    <property type="entry name" value="Hydrolase_4"/>
</dbReference>
<dbReference type="InterPro" id="IPR053145">
    <property type="entry name" value="AB_hydrolase_Est10"/>
</dbReference>
<dbReference type="SUPFAM" id="SSF53474">
    <property type="entry name" value="alpha/beta-Hydrolases"/>
    <property type="match status" value="1"/>
</dbReference>